<dbReference type="PROSITE" id="PS51257">
    <property type="entry name" value="PROKAR_LIPOPROTEIN"/>
    <property type="match status" value="1"/>
</dbReference>
<keyword evidence="11 22" id="KW-0378">Hydrolase</keyword>
<dbReference type="Gene3D" id="3.50.30.30">
    <property type="match status" value="1"/>
</dbReference>
<dbReference type="Gene3D" id="3.40.630.10">
    <property type="entry name" value="Zn peptidases"/>
    <property type="match status" value="1"/>
</dbReference>
<accession>A0A6G9QMZ3</accession>
<dbReference type="Proteomes" id="UP000502608">
    <property type="component" value="Chromosome"/>
</dbReference>
<evidence type="ECO:0000256" key="10">
    <source>
        <dbReference type="ARBA" id="ARBA00022729"/>
    </source>
</evidence>
<evidence type="ECO:0000256" key="3">
    <source>
        <dbReference type="ARBA" id="ARBA00004555"/>
    </source>
</evidence>
<keyword evidence="14" id="KW-0333">Golgi apparatus</keyword>
<evidence type="ECO:0000256" key="13">
    <source>
        <dbReference type="ARBA" id="ARBA00022833"/>
    </source>
</evidence>
<dbReference type="RefSeq" id="WP_167678766.1">
    <property type="nucleotide sequence ID" value="NZ_CP050313.1"/>
</dbReference>
<dbReference type="InterPro" id="IPR007484">
    <property type="entry name" value="Peptidase_M28"/>
</dbReference>
<dbReference type="GO" id="GO:0005576">
    <property type="term" value="C:extracellular region"/>
    <property type="evidence" value="ECO:0007669"/>
    <property type="project" value="UniProtKB-SubCell"/>
</dbReference>
<evidence type="ECO:0000313" key="23">
    <source>
        <dbReference type="Proteomes" id="UP000502608"/>
    </source>
</evidence>
<evidence type="ECO:0000256" key="12">
    <source>
        <dbReference type="ARBA" id="ARBA00022824"/>
    </source>
</evidence>
<dbReference type="GO" id="GO:0070573">
    <property type="term" value="F:metallodipeptidase activity"/>
    <property type="evidence" value="ECO:0007669"/>
    <property type="project" value="InterPro"/>
</dbReference>
<evidence type="ECO:0000256" key="11">
    <source>
        <dbReference type="ARBA" id="ARBA00022801"/>
    </source>
</evidence>
<comment type="subunit">
    <text evidence="19">Homodimer. The monomeric form is inactive while the homodimer is active.</text>
</comment>
<proteinExistence type="predicted"/>
<organism evidence="22 23">
    <name type="scientific">Shewanella aestuarii</name>
    <dbReference type="NCBI Taxonomy" id="1028752"/>
    <lineage>
        <taxon>Bacteria</taxon>
        <taxon>Pseudomonadati</taxon>
        <taxon>Pseudomonadota</taxon>
        <taxon>Gammaproteobacteria</taxon>
        <taxon>Alteromonadales</taxon>
        <taxon>Shewanellaceae</taxon>
        <taxon>Shewanella</taxon>
    </lineage>
</organism>
<evidence type="ECO:0000256" key="7">
    <source>
        <dbReference type="ARBA" id="ARBA00022645"/>
    </source>
</evidence>
<dbReference type="KEGG" id="saes:HBH39_12530"/>
<evidence type="ECO:0000256" key="2">
    <source>
        <dbReference type="ARBA" id="ARBA00004371"/>
    </source>
</evidence>
<reference evidence="22 23" key="1">
    <citation type="submission" date="2020-03" db="EMBL/GenBank/DDBJ databases">
        <title>Complete genome sequence of Shewanella sp.</title>
        <authorList>
            <person name="Kim Y.-S."/>
            <person name="Kim S.-J."/>
            <person name="Jung H.-K."/>
            <person name="Kim K.-H."/>
        </authorList>
    </citation>
    <scope>NUCLEOTIDE SEQUENCE [LARGE SCALE GENOMIC DNA]</scope>
    <source>
        <strain evidence="22 23">PN3F2</strain>
    </source>
</reference>
<evidence type="ECO:0000256" key="14">
    <source>
        <dbReference type="ARBA" id="ARBA00023034"/>
    </source>
</evidence>
<keyword evidence="10" id="KW-0732">Signal</keyword>
<evidence type="ECO:0000256" key="15">
    <source>
        <dbReference type="ARBA" id="ARBA00023049"/>
    </source>
</evidence>
<evidence type="ECO:0000256" key="16">
    <source>
        <dbReference type="ARBA" id="ARBA00023145"/>
    </source>
</evidence>
<keyword evidence="9" id="KW-0479">Metal-binding</keyword>
<dbReference type="PANTHER" id="PTHR12053">
    <property type="entry name" value="PROTEASE FAMILY M28 PLASMA GLUTAMATE CARBOXYPEPTIDASE-RELATED"/>
    <property type="match status" value="1"/>
</dbReference>
<keyword evidence="13" id="KW-0862">Zinc</keyword>
<keyword evidence="12" id="KW-0256">Endoplasmic reticulum</keyword>
<feature type="domain" description="Peptidase M28" evidence="21">
    <location>
        <begin position="270"/>
        <end position="456"/>
    </location>
</feature>
<dbReference type="PANTHER" id="PTHR12053:SF3">
    <property type="entry name" value="CARBOXYPEPTIDASE Q"/>
    <property type="match status" value="1"/>
</dbReference>
<dbReference type="Pfam" id="PF04389">
    <property type="entry name" value="Peptidase_M28"/>
    <property type="match status" value="1"/>
</dbReference>
<evidence type="ECO:0000259" key="21">
    <source>
        <dbReference type="Pfam" id="PF04389"/>
    </source>
</evidence>
<dbReference type="EMBL" id="CP050313">
    <property type="protein sequence ID" value="QIR15209.1"/>
    <property type="molecule type" value="Genomic_DNA"/>
</dbReference>
<keyword evidence="18" id="KW-0458">Lysosome</keyword>
<protein>
    <recommendedName>
        <fullName evidence="5">Carboxypeptidase Q</fullName>
    </recommendedName>
    <alternativeName>
        <fullName evidence="20">Plasma glutamate carboxypeptidase</fullName>
    </alternativeName>
</protein>
<dbReference type="InterPro" id="IPR039866">
    <property type="entry name" value="CPQ"/>
</dbReference>
<evidence type="ECO:0000256" key="18">
    <source>
        <dbReference type="ARBA" id="ARBA00023228"/>
    </source>
</evidence>
<keyword evidence="15" id="KW-0482">Metalloprotease</keyword>
<dbReference type="GO" id="GO:0004180">
    <property type="term" value="F:carboxypeptidase activity"/>
    <property type="evidence" value="ECO:0007669"/>
    <property type="project" value="UniProtKB-KW"/>
</dbReference>
<evidence type="ECO:0000313" key="22">
    <source>
        <dbReference type="EMBL" id="QIR15209.1"/>
    </source>
</evidence>
<keyword evidence="16" id="KW-0865">Zymogen</keyword>
<dbReference type="SUPFAM" id="SSF53187">
    <property type="entry name" value="Zn-dependent exopeptidases"/>
    <property type="match status" value="1"/>
</dbReference>
<keyword evidence="6" id="KW-0964">Secreted</keyword>
<evidence type="ECO:0000256" key="20">
    <source>
        <dbReference type="ARBA" id="ARBA00033328"/>
    </source>
</evidence>
<evidence type="ECO:0000256" key="8">
    <source>
        <dbReference type="ARBA" id="ARBA00022670"/>
    </source>
</evidence>
<evidence type="ECO:0000256" key="19">
    <source>
        <dbReference type="ARBA" id="ARBA00025833"/>
    </source>
</evidence>
<dbReference type="GO" id="GO:0005764">
    <property type="term" value="C:lysosome"/>
    <property type="evidence" value="ECO:0007669"/>
    <property type="project" value="UniProtKB-SubCell"/>
</dbReference>
<keyword evidence="8" id="KW-0645">Protease</keyword>
<evidence type="ECO:0000256" key="17">
    <source>
        <dbReference type="ARBA" id="ARBA00023180"/>
    </source>
</evidence>
<gene>
    <name evidence="22" type="ORF">HBH39_12530</name>
</gene>
<evidence type="ECO:0000256" key="5">
    <source>
        <dbReference type="ARBA" id="ARBA00014116"/>
    </source>
</evidence>
<keyword evidence="17" id="KW-0325">Glycoprotein</keyword>
<evidence type="ECO:0000256" key="1">
    <source>
        <dbReference type="ARBA" id="ARBA00004240"/>
    </source>
</evidence>
<dbReference type="GO" id="GO:0006508">
    <property type="term" value="P:proteolysis"/>
    <property type="evidence" value="ECO:0007669"/>
    <property type="project" value="UniProtKB-KW"/>
</dbReference>
<sequence>MKDYKSTALCALILVGLFGCQQTTNDPKPPELVVNNSADAQISLQLAKQALNSNLAYDIVESLTVEIGPRLAGSDKDLMAVDWAMEKLRSMGFDKVYKESVQVPAWSRGKAEASIVAPFQQPLVITALGGSVATPTNGITAPIVRFDSLAALKLAEPSTVKGKIVFIDHITERHKDGNGYGVTVGGRSKGAVEAAKKGAVAVVIRSIGTNHDRMAHTGVMRYQDDVAKIPAAAMSFPDAELINGMLKRDPNIMMSLKMSSENLGIATSYNVIAEVTGSSKPEELVLIGAHLDSWDEGTGAIDDGAGVAIVTAAAKLIQDLPQKPARTIRVVLYAAEEVGLIGGKSYVKQHADDLEKHYIAAESDFGAGPIYQIDFNVAPASFSQIQHQVSSMTLNGVALGNNKASGGPDVSMMPSLGVPVASLRQDGTDYFDYHHTPNDTLDKIDPKSLAQNVAAYVQFAYMMAQSDVELRPLTQQ</sequence>
<evidence type="ECO:0000256" key="4">
    <source>
        <dbReference type="ARBA" id="ARBA00004613"/>
    </source>
</evidence>
<dbReference type="AlphaFoldDB" id="A0A6G9QMZ3"/>
<evidence type="ECO:0000256" key="9">
    <source>
        <dbReference type="ARBA" id="ARBA00022723"/>
    </source>
</evidence>
<keyword evidence="23" id="KW-1185">Reference proteome</keyword>
<name>A0A6G9QMZ3_9GAMM</name>
<comment type="subcellular location">
    <subcellularLocation>
        <location evidence="1">Endoplasmic reticulum</location>
    </subcellularLocation>
    <subcellularLocation>
        <location evidence="3">Golgi apparatus</location>
    </subcellularLocation>
    <subcellularLocation>
        <location evidence="2">Lysosome</location>
    </subcellularLocation>
    <subcellularLocation>
        <location evidence="4">Secreted</location>
    </subcellularLocation>
</comment>
<dbReference type="GO" id="GO:0046872">
    <property type="term" value="F:metal ion binding"/>
    <property type="evidence" value="ECO:0007669"/>
    <property type="project" value="UniProtKB-KW"/>
</dbReference>
<keyword evidence="7" id="KW-0121">Carboxypeptidase</keyword>
<evidence type="ECO:0000256" key="6">
    <source>
        <dbReference type="ARBA" id="ARBA00022525"/>
    </source>
</evidence>